<accession>A0A0V7ZI53</accession>
<dbReference type="SMART" id="SM00014">
    <property type="entry name" value="acidPPc"/>
    <property type="match status" value="1"/>
</dbReference>
<dbReference type="Proteomes" id="UP000053372">
    <property type="component" value="Unassembled WGS sequence"/>
</dbReference>
<name>A0A0V7ZI53_9CYAN</name>
<dbReference type="PANTHER" id="PTHR14969:SF13">
    <property type="entry name" value="AT30094P"/>
    <property type="match status" value="1"/>
</dbReference>
<dbReference type="EMBL" id="LMTZ01000118">
    <property type="protein sequence ID" value="KST64765.1"/>
    <property type="molecule type" value="Genomic_DNA"/>
</dbReference>
<protein>
    <submittedName>
        <fullName evidence="2">Phospholipid phosphatase</fullName>
    </submittedName>
</protein>
<dbReference type="SUPFAM" id="SSF48317">
    <property type="entry name" value="Acid phosphatase/Vanadium-dependent haloperoxidase"/>
    <property type="match status" value="1"/>
</dbReference>
<keyword evidence="4" id="KW-1185">Reference proteome</keyword>
<proteinExistence type="predicted"/>
<dbReference type="Gene3D" id="1.20.144.10">
    <property type="entry name" value="Phosphatidic acid phosphatase type 2/haloperoxidase"/>
    <property type="match status" value="1"/>
</dbReference>
<sequence>MLPFKALCPILIALVVTTLAPKVKAETFDREVSKFVSGPGTLIYLGSGVTLPLLLDPKEGKQRALRTLDSLGSSTIACIALKKVTRVQRPDSDSNDSFPSCHATAAFAVATVQSHYNPDSAFLWYSGATLISYSRLNLNRHRISEVLAGAALGYLTAKLELSQKRGLILFPFIHSNEDEQPIVGLQVMGSF</sequence>
<evidence type="ECO:0000313" key="3">
    <source>
        <dbReference type="EMBL" id="KST64765.1"/>
    </source>
</evidence>
<dbReference type="OrthoDB" id="9789113at2"/>
<dbReference type="InterPro" id="IPR036938">
    <property type="entry name" value="PAP2/HPO_sf"/>
</dbReference>
<evidence type="ECO:0000313" key="4">
    <source>
        <dbReference type="Proteomes" id="UP000053372"/>
    </source>
</evidence>
<dbReference type="EMBL" id="LMTZ01000129">
    <property type="protein sequence ID" value="KST64055.1"/>
    <property type="molecule type" value="Genomic_DNA"/>
</dbReference>
<dbReference type="PANTHER" id="PTHR14969">
    <property type="entry name" value="SPHINGOSINE-1-PHOSPHATE PHOSPHOHYDROLASE"/>
    <property type="match status" value="1"/>
</dbReference>
<reference evidence="2 4" key="1">
    <citation type="journal article" date="2015" name="Genome Announc.">
        <title>Draft Genome of the Euendolithic (true boring) Cyanobacterium Mastigocoleus testarum strain BC008.</title>
        <authorList>
            <person name="Guida B.S."/>
            <person name="Garcia-Pichel F."/>
        </authorList>
    </citation>
    <scope>NUCLEOTIDE SEQUENCE [LARGE SCALE GENOMIC DNA]</scope>
    <source>
        <strain evidence="2 4">BC008</strain>
    </source>
</reference>
<dbReference type="Pfam" id="PF01569">
    <property type="entry name" value="PAP2"/>
    <property type="match status" value="1"/>
</dbReference>
<comment type="caution">
    <text evidence="2">The sequence shown here is derived from an EMBL/GenBank/DDBJ whole genome shotgun (WGS) entry which is preliminary data.</text>
</comment>
<organism evidence="2 4">
    <name type="scientific">Mastigocoleus testarum BC008</name>
    <dbReference type="NCBI Taxonomy" id="371196"/>
    <lineage>
        <taxon>Bacteria</taxon>
        <taxon>Bacillati</taxon>
        <taxon>Cyanobacteriota</taxon>
        <taxon>Cyanophyceae</taxon>
        <taxon>Nostocales</taxon>
        <taxon>Hapalosiphonaceae</taxon>
        <taxon>Mastigocoleus</taxon>
    </lineage>
</organism>
<dbReference type="AlphaFoldDB" id="A0A0V7ZI53"/>
<dbReference type="InterPro" id="IPR000326">
    <property type="entry name" value="PAP2/HPO"/>
</dbReference>
<gene>
    <name evidence="2" type="ORF">BC008_40385</name>
    <name evidence="3" type="ORF">BC008_41360</name>
</gene>
<evidence type="ECO:0000313" key="2">
    <source>
        <dbReference type="EMBL" id="KST64055.1"/>
    </source>
</evidence>
<feature type="domain" description="Phosphatidic acid phosphatase type 2/haloperoxidase" evidence="1">
    <location>
        <begin position="71"/>
        <end position="161"/>
    </location>
</feature>
<dbReference type="RefSeq" id="WP_058184156.1">
    <property type="nucleotide sequence ID" value="NZ_LMTZ01000118.1"/>
</dbReference>
<evidence type="ECO:0000259" key="1">
    <source>
        <dbReference type="SMART" id="SM00014"/>
    </source>
</evidence>